<dbReference type="CDD" id="cd08249">
    <property type="entry name" value="enoyl_reductase_like"/>
    <property type="match status" value="1"/>
</dbReference>
<dbReference type="SUPFAM" id="SSF50129">
    <property type="entry name" value="GroES-like"/>
    <property type="match status" value="1"/>
</dbReference>
<dbReference type="PANTHER" id="PTHR45348">
    <property type="entry name" value="HYPOTHETICAL OXIDOREDUCTASE (EUROFUNG)"/>
    <property type="match status" value="1"/>
</dbReference>
<dbReference type="OrthoDB" id="3233595at2759"/>
<reference evidence="2" key="1">
    <citation type="submission" date="2021-02" db="EMBL/GenBank/DDBJ databases">
        <title>Psilocybe cubensis genome.</title>
        <authorList>
            <person name="Mckernan K.J."/>
            <person name="Crawford S."/>
            <person name="Trippe A."/>
            <person name="Kane L.T."/>
            <person name="Mclaughlin S."/>
        </authorList>
    </citation>
    <scope>NUCLEOTIDE SEQUENCE [LARGE SCALE GENOMIC DNA]</scope>
    <source>
        <strain evidence="2">MGC-MH-2018</strain>
    </source>
</reference>
<dbReference type="InterPro" id="IPR013149">
    <property type="entry name" value="ADH-like_C"/>
</dbReference>
<dbReference type="Gene3D" id="3.40.50.720">
    <property type="entry name" value="NAD(P)-binding Rossmann-like Domain"/>
    <property type="match status" value="1"/>
</dbReference>
<dbReference type="SUPFAM" id="SSF51735">
    <property type="entry name" value="NAD(P)-binding Rossmann-fold domains"/>
    <property type="match status" value="1"/>
</dbReference>
<dbReference type="Pfam" id="PF00107">
    <property type="entry name" value="ADH_zinc_N"/>
    <property type="match status" value="1"/>
</dbReference>
<dbReference type="InterPro" id="IPR011032">
    <property type="entry name" value="GroES-like_sf"/>
</dbReference>
<accession>A0A8H7Y2F0</accession>
<dbReference type="SMART" id="SM00829">
    <property type="entry name" value="PKS_ER"/>
    <property type="match status" value="1"/>
</dbReference>
<dbReference type="InterPro" id="IPR047122">
    <property type="entry name" value="Trans-enoyl_RdTase-like"/>
</dbReference>
<dbReference type="EMBL" id="JAFIQS010000004">
    <property type="protein sequence ID" value="KAG5169948.1"/>
    <property type="molecule type" value="Genomic_DNA"/>
</dbReference>
<evidence type="ECO:0000313" key="2">
    <source>
        <dbReference type="EMBL" id="KAG5169948.1"/>
    </source>
</evidence>
<protein>
    <recommendedName>
        <fullName evidence="1">Enoyl reductase (ER) domain-containing protein</fullName>
    </recommendedName>
</protein>
<proteinExistence type="predicted"/>
<dbReference type="InterPro" id="IPR013154">
    <property type="entry name" value="ADH-like_N"/>
</dbReference>
<organism evidence="2">
    <name type="scientific">Psilocybe cubensis</name>
    <name type="common">Psychedelic mushroom</name>
    <name type="synonym">Stropharia cubensis</name>
    <dbReference type="NCBI Taxonomy" id="181762"/>
    <lineage>
        <taxon>Eukaryota</taxon>
        <taxon>Fungi</taxon>
        <taxon>Dikarya</taxon>
        <taxon>Basidiomycota</taxon>
        <taxon>Agaricomycotina</taxon>
        <taxon>Agaricomycetes</taxon>
        <taxon>Agaricomycetidae</taxon>
        <taxon>Agaricales</taxon>
        <taxon>Agaricineae</taxon>
        <taxon>Strophariaceae</taxon>
        <taxon>Psilocybe</taxon>
    </lineage>
</organism>
<dbReference type="InterPro" id="IPR036291">
    <property type="entry name" value="NAD(P)-bd_dom_sf"/>
</dbReference>
<dbReference type="Pfam" id="PF08240">
    <property type="entry name" value="ADH_N"/>
    <property type="match status" value="1"/>
</dbReference>
<dbReference type="AlphaFoldDB" id="A0A8H7Y2F0"/>
<name>A0A8H7Y2F0_PSICU</name>
<evidence type="ECO:0000259" key="1">
    <source>
        <dbReference type="SMART" id="SM00829"/>
    </source>
</evidence>
<gene>
    <name evidence="2" type="ORF">JR316_004330</name>
</gene>
<dbReference type="PANTHER" id="PTHR45348:SF2">
    <property type="entry name" value="ZINC-TYPE ALCOHOL DEHYDROGENASE-LIKE PROTEIN C2E1P3.01"/>
    <property type="match status" value="1"/>
</dbReference>
<sequence length="345" mass="37429">MTLTHKALVLPEQFGKFVVADFPREAPGPGEILIKVQSAALNPVDWKIQKWDGLMDGYPAVLGSDIAGDVEEVGEGVKEFKKGDRVFGQGEFRKTRGAFQQYVVSSASTTSKIPPKFSYDEASTLPMALTTAYSGLYSKPPNGFGLEAPLTDAAVGKYSGNPIVIFGGSSSVGQFTIQLAKVSGFSPIITTASLRHADALKDIGCTHVLDRNLSSDALNAEISQITTKPIHHVYDSISSDLTQQIAFDILSPGGRIVYVSFPTVKATEEKQINFAYAKLTIPPNTEHMPAFYHDHVYSFIEKGWITPNNIEVLPNGLAGVIEGLQRLEADKVSRLKLVARPQETD</sequence>
<comment type="caution">
    <text evidence="2">The sequence shown here is derived from an EMBL/GenBank/DDBJ whole genome shotgun (WGS) entry which is preliminary data.</text>
</comment>
<dbReference type="GO" id="GO:0016651">
    <property type="term" value="F:oxidoreductase activity, acting on NAD(P)H"/>
    <property type="evidence" value="ECO:0007669"/>
    <property type="project" value="InterPro"/>
</dbReference>
<feature type="domain" description="Enoyl reductase (ER)" evidence="1">
    <location>
        <begin position="12"/>
        <end position="339"/>
    </location>
</feature>
<dbReference type="Gene3D" id="3.90.180.10">
    <property type="entry name" value="Medium-chain alcohol dehydrogenases, catalytic domain"/>
    <property type="match status" value="1"/>
</dbReference>
<dbReference type="InterPro" id="IPR020843">
    <property type="entry name" value="ER"/>
</dbReference>